<keyword evidence="1" id="KW-0472">Membrane</keyword>
<dbReference type="EMBL" id="NCKU01001262">
    <property type="protein sequence ID" value="RWS12604.1"/>
    <property type="molecule type" value="Genomic_DNA"/>
</dbReference>
<sequence>MGRNNFYSCQYTSDEIESAFLQLPVICRPLNVMNEYYGKIYIKPYCRVGPYLVGIALGYIIHSSNGKFKISKTRNFSCWFCAISIGVAVLLAMSPANNGTLPSDAVAAVYSASSRIIWAACLGWVTFACVSGNGGFINSILSSKIFIPLSRLSYSAYLIHPIVIAAFYGSRESAFDFSHYLMVWIYQQKFMSF</sequence>
<protein>
    <recommendedName>
        <fullName evidence="4">Nose resistant to fluoxetine protein 6-like protein</fullName>
    </recommendedName>
</protein>
<dbReference type="InterPro" id="IPR052728">
    <property type="entry name" value="O2_lipid_transport_reg"/>
</dbReference>
<feature type="transmembrane region" description="Helical" evidence="1">
    <location>
        <begin position="116"/>
        <end position="140"/>
    </location>
</feature>
<feature type="transmembrane region" description="Helical" evidence="1">
    <location>
        <begin position="76"/>
        <end position="96"/>
    </location>
</feature>
<gene>
    <name evidence="2" type="ORF">B4U79_11987</name>
</gene>
<dbReference type="PANTHER" id="PTHR11161">
    <property type="entry name" value="O-ACYLTRANSFERASE"/>
    <property type="match status" value="1"/>
</dbReference>
<accession>A0A443RBF3</accession>
<evidence type="ECO:0000313" key="3">
    <source>
        <dbReference type="Proteomes" id="UP000285301"/>
    </source>
</evidence>
<evidence type="ECO:0000313" key="2">
    <source>
        <dbReference type="EMBL" id="RWS12604.1"/>
    </source>
</evidence>
<dbReference type="OrthoDB" id="10006435at2759"/>
<dbReference type="STRING" id="1965070.A0A443RBF3"/>
<feature type="transmembrane region" description="Helical" evidence="1">
    <location>
        <begin position="152"/>
        <end position="170"/>
    </location>
</feature>
<evidence type="ECO:0008006" key="4">
    <source>
        <dbReference type="Google" id="ProtNLM"/>
    </source>
</evidence>
<keyword evidence="1" id="KW-1133">Transmembrane helix</keyword>
<organism evidence="2 3">
    <name type="scientific">Dinothrombium tinctorium</name>
    <dbReference type="NCBI Taxonomy" id="1965070"/>
    <lineage>
        <taxon>Eukaryota</taxon>
        <taxon>Metazoa</taxon>
        <taxon>Ecdysozoa</taxon>
        <taxon>Arthropoda</taxon>
        <taxon>Chelicerata</taxon>
        <taxon>Arachnida</taxon>
        <taxon>Acari</taxon>
        <taxon>Acariformes</taxon>
        <taxon>Trombidiformes</taxon>
        <taxon>Prostigmata</taxon>
        <taxon>Anystina</taxon>
        <taxon>Parasitengona</taxon>
        <taxon>Trombidioidea</taxon>
        <taxon>Trombidiidae</taxon>
        <taxon>Dinothrombium</taxon>
    </lineage>
</organism>
<dbReference type="PANTHER" id="PTHR11161:SF0">
    <property type="entry name" value="O-ACYLTRANSFERASE LIKE PROTEIN"/>
    <property type="match status" value="1"/>
</dbReference>
<keyword evidence="1" id="KW-0812">Transmembrane</keyword>
<proteinExistence type="predicted"/>
<name>A0A443RBF3_9ACAR</name>
<reference evidence="2 3" key="1">
    <citation type="journal article" date="2018" name="Gigascience">
        <title>Genomes of trombidid mites reveal novel predicted allergens and laterally-transferred genes associated with secondary metabolism.</title>
        <authorList>
            <person name="Dong X."/>
            <person name="Chaisiri K."/>
            <person name="Xia D."/>
            <person name="Armstrong S.D."/>
            <person name="Fang Y."/>
            <person name="Donnelly M.J."/>
            <person name="Kadowaki T."/>
            <person name="McGarry J.W."/>
            <person name="Darby A.C."/>
            <person name="Makepeace B.L."/>
        </authorList>
    </citation>
    <scope>NUCLEOTIDE SEQUENCE [LARGE SCALE GENOMIC DNA]</scope>
    <source>
        <strain evidence="2">UoL-WK</strain>
    </source>
</reference>
<keyword evidence="3" id="KW-1185">Reference proteome</keyword>
<dbReference type="AlphaFoldDB" id="A0A443RBF3"/>
<comment type="caution">
    <text evidence="2">The sequence shown here is derived from an EMBL/GenBank/DDBJ whole genome shotgun (WGS) entry which is preliminary data.</text>
</comment>
<dbReference type="Proteomes" id="UP000285301">
    <property type="component" value="Unassembled WGS sequence"/>
</dbReference>
<evidence type="ECO:0000256" key="1">
    <source>
        <dbReference type="SAM" id="Phobius"/>
    </source>
</evidence>